<keyword evidence="6 12" id="KW-0479">Metal-binding</keyword>
<keyword evidence="3 12" id="KW-0808">Transferase</keyword>
<comment type="cofactor">
    <cofactor evidence="12 13 14">
        <name>Zn(2+)</name>
        <dbReference type="ChEBI" id="CHEBI:29105"/>
    </cofactor>
    <text evidence="12 13 14">Binds 1 zinc ion per monomer.</text>
</comment>
<sequence>MAFSPSFLDEIRSRVSLVSVIGRRVRLTKKGREHSGLCPFHNEKTPSFTVNEDKGFYHCFGCGAHGDVITFEMQTHHLSFPEAVERLAAEAGLEVPVQAPEEREQAKRAASLYDVMEKACLFFERELRGPVGRPGLDYLRRRGLDDETIGRFRLGYSPDSRSALKQALKQAGLPEALAVEAGMLIAPEAAERGERESYDRFRGRVMFPITDRRGRIIAFGGRTLGDGQPKYLNSPDTPLFHKGTVLYGLAQAREPAAEVGTVIVCEGYMDVIALNRAGFRHAVAPLGTALTEQQIELLWRMASEPIICLDGDAAGQRAALKAAERALPILKPGHSLRFATVPAPEDPDSLIRAEGPQAMQRVLEGALPLSEVVWRHESASRPLDTPERRAALEHDLMDKIGLIADRSVQEQYRSDFRSRLWETFRAARGANRAGTPRPYYNGGAKPGNGQARRHRLVDRGPDGRLPGAGLPPVPRPASKSAEEMLLMLVINHPTLLEEVAERLGILRFADSDLDKLRQEALKHLDVWGSLDSGDVQRHLRSCGFSQMLDCLLEARAHDQSATIKPDAPVEAARALWEHVFKLYTGKELAVELQQAEHQAAADLSDETFGYLNALWSTKIRSSDV</sequence>
<dbReference type="Pfam" id="PF08275">
    <property type="entry name" value="DNAG_N"/>
    <property type="match status" value="1"/>
</dbReference>
<dbReference type="InterPro" id="IPR006171">
    <property type="entry name" value="TOPRIM_dom"/>
</dbReference>
<dbReference type="CDD" id="cd03364">
    <property type="entry name" value="TOPRIM_DnaG_primases"/>
    <property type="match status" value="1"/>
</dbReference>
<dbReference type="InterPro" id="IPR006295">
    <property type="entry name" value="DNA_primase_DnaG"/>
</dbReference>
<dbReference type="SUPFAM" id="SSF57783">
    <property type="entry name" value="Zinc beta-ribbon"/>
    <property type="match status" value="1"/>
</dbReference>
<evidence type="ECO:0000256" key="9">
    <source>
        <dbReference type="ARBA" id="ARBA00022842"/>
    </source>
</evidence>
<evidence type="ECO:0000256" key="1">
    <source>
        <dbReference type="ARBA" id="ARBA00022478"/>
    </source>
</evidence>
<evidence type="ECO:0000256" key="3">
    <source>
        <dbReference type="ARBA" id="ARBA00022679"/>
    </source>
</evidence>
<comment type="catalytic activity">
    <reaction evidence="12">
        <text>ssDNA + n NTP = ssDNA/pppN(pN)n-1 hybrid + (n-1) diphosphate.</text>
        <dbReference type="EC" id="2.7.7.101"/>
    </reaction>
</comment>
<evidence type="ECO:0000259" key="16">
    <source>
        <dbReference type="PROSITE" id="PS50880"/>
    </source>
</evidence>
<dbReference type="FunFam" id="3.90.980.10:FF:000001">
    <property type="entry name" value="DNA primase"/>
    <property type="match status" value="1"/>
</dbReference>
<evidence type="ECO:0000256" key="2">
    <source>
        <dbReference type="ARBA" id="ARBA00022515"/>
    </source>
</evidence>
<comment type="domain">
    <text evidence="12">Contains an N-terminal zinc-binding domain, a central core domain that contains the primase activity, and a C-terminal DnaB-binding domain.</text>
</comment>
<keyword evidence="1 12" id="KW-0240">DNA-directed RNA polymerase</keyword>
<evidence type="ECO:0000313" key="17">
    <source>
        <dbReference type="EMBL" id="PKU22573.1"/>
    </source>
</evidence>
<dbReference type="InterPro" id="IPR034151">
    <property type="entry name" value="TOPRIM_DnaG_bac"/>
</dbReference>
<dbReference type="GO" id="GO:0000428">
    <property type="term" value="C:DNA-directed RNA polymerase complex"/>
    <property type="evidence" value="ECO:0007669"/>
    <property type="project" value="UniProtKB-KW"/>
</dbReference>
<keyword evidence="18" id="KW-1185">Reference proteome</keyword>
<gene>
    <name evidence="12" type="primary">dnaG</name>
    <name evidence="17" type="ORF">CWS72_21210</name>
</gene>
<keyword evidence="5 12" id="KW-0235">DNA replication</keyword>
<dbReference type="InterPro" id="IPR019475">
    <property type="entry name" value="DNA_primase_DnaB-bd"/>
</dbReference>
<dbReference type="EMBL" id="PIUM01000030">
    <property type="protein sequence ID" value="PKU22573.1"/>
    <property type="molecule type" value="Genomic_DNA"/>
</dbReference>
<dbReference type="PROSITE" id="PS50880">
    <property type="entry name" value="TOPRIM"/>
    <property type="match status" value="1"/>
</dbReference>
<evidence type="ECO:0000256" key="6">
    <source>
        <dbReference type="ARBA" id="ARBA00022723"/>
    </source>
</evidence>
<proteinExistence type="inferred from homology"/>
<dbReference type="InterPro" id="IPR036977">
    <property type="entry name" value="DNA_primase_Znf_CHC2"/>
</dbReference>
<dbReference type="Proteomes" id="UP000233293">
    <property type="component" value="Unassembled WGS sequence"/>
</dbReference>
<dbReference type="Pfam" id="PF13662">
    <property type="entry name" value="Toprim_4"/>
    <property type="match status" value="1"/>
</dbReference>
<dbReference type="GO" id="GO:0003899">
    <property type="term" value="F:DNA-directed RNA polymerase activity"/>
    <property type="evidence" value="ECO:0007669"/>
    <property type="project" value="UniProtKB-UniRule"/>
</dbReference>
<evidence type="ECO:0000256" key="11">
    <source>
        <dbReference type="ARBA" id="ARBA00023163"/>
    </source>
</evidence>
<keyword evidence="7 12" id="KW-0863">Zinc-finger</keyword>
<dbReference type="InterPro" id="IPR013264">
    <property type="entry name" value="DNAG_N"/>
</dbReference>
<dbReference type="SMART" id="SM00493">
    <property type="entry name" value="TOPRIM"/>
    <property type="match status" value="1"/>
</dbReference>
<evidence type="ECO:0000256" key="10">
    <source>
        <dbReference type="ARBA" id="ARBA00023125"/>
    </source>
</evidence>
<dbReference type="Gene3D" id="3.90.580.10">
    <property type="entry name" value="Zinc finger, CHC2-type domain"/>
    <property type="match status" value="1"/>
</dbReference>
<dbReference type="Gene3D" id="3.40.1360.10">
    <property type="match status" value="1"/>
</dbReference>
<dbReference type="InterPro" id="IPR037068">
    <property type="entry name" value="DNA_primase_core_N_sf"/>
</dbReference>
<comment type="subunit">
    <text evidence="12">Monomer. Interacts with DnaB.</text>
</comment>
<dbReference type="OrthoDB" id="9803773at2"/>
<dbReference type="SUPFAM" id="SSF56731">
    <property type="entry name" value="DNA primase core"/>
    <property type="match status" value="1"/>
</dbReference>
<dbReference type="FunFam" id="3.90.580.10:FF:000001">
    <property type="entry name" value="DNA primase"/>
    <property type="match status" value="1"/>
</dbReference>
<keyword evidence="4 12" id="KW-0548">Nucleotidyltransferase</keyword>
<dbReference type="NCBIfam" id="TIGR01391">
    <property type="entry name" value="dnaG"/>
    <property type="match status" value="1"/>
</dbReference>
<dbReference type="InterPro" id="IPR002694">
    <property type="entry name" value="Znf_CHC2"/>
</dbReference>
<dbReference type="EC" id="2.7.7.101" evidence="12"/>
<evidence type="ECO:0000256" key="15">
    <source>
        <dbReference type="SAM" id="MobiDB-lite"/>
    </source>
</evidence>
<evidence type="ECO:0000256" key="4">
    <source>
        <dbReference type="ARBA" id="ARBA00022695"/>
    </source>
</evidence>
<dbReference type="GO" id="GO:1990077">
    <property type="term" value="C:primosome complex"/>
    <property type="evidence" value="ECO:0007669"/>
    <property type="project" value="UniProtKB-KW"/>
</dbReference>
<comment type="caution">
    <text evidence="17">The sequence shown here is derived from an EMBL/GenBank/DDBJ whole genome shotgun (WGS) entry which is preliminary data.</text>
</comment>
<feature type="domain" description="Toprim" evidence="16">
    <location>
        <begin position="260"/>
        <end position="342"/>
    </location>
</feature>
<keyword evidence="10 12" id="KW-0238">DNA-binding</keyword>
<keyword evidence="2 12" id="KW-0639">Primosome</keyword>
<dbReference type="SMART" id="SM00400">
    <property type="entry name" value="ZnF_CHCC"/>
    <property type="match status" value="1"/>
</dbReference>
<dbReference type="InterPro" id="IPR030846">
    <property type="entry name" value="DnaG_bac"/>
</dbReference>
<dbReference type="GO" id="GO:0005737">
    <property type="term" value="C:cytoplasm"/>
    <property type="evidence" value="ECO:0007669"/>
    <property type="project" value="TreeGrafter"/>
</dbReference>
<evidence type="ECO:0000313" key="18">
    <source>
        <dbReference type="Proteomes" id="UP000233293"/>
    </source>
</evidence>
<dbReference type="PANTHER" id="PTHR30313:SF2">
    <property type="entry name" value="DNA PRIMASE"/>
    <property type="match status" value="1"/>
</dbReference>
<comment type="similarity">
    <text evidence="12 13">Belongs to the DnaG primase family.</text>
</comment>
<feature type="zinc finger region" description="CHC2-type" evidence="12 14">
    <location>
        <begin position="38"/>
        <end position="62"/>
    </location>
</feature>
<accession>A0A2N3PQ93</accession>
<keyword evidence="8 12" id="KW-0862">Zinc</keyword>
<keyword evidence="9" id="KW-0460">Magnesium</keyword>
<protein>
    <recommendedName>
        <fullName evidence="12 13">DNA primase</fullName>
        <ecNumber evidence="12">2.7.7.101</ecNumber>
    </recommendedName>
</protein>
<dbReference type="InterPro" id="IPR050219">
    <property type="entry name" value="DnaG_primase"/>
</dbReference>
<evidence type="ECO:0000256" key="14">
    <source>
        <dbReference type="PIRSR" id="PIRSR002811-1"/>
    </source>
</evidence>
<keyword evidence="11 12" id="KW-0804">Transcription</keyword>
<dbReference type="Pfam" id="PF10410">
    <property type="entry name" value="DnaB_bind"/>
    <property type="match status" value="1"/>
</dbReference>
<organism evidence="17 18">
    <name type="scientific">Telmatospirillum siberiense</name>
    <dbReference type="NCBI Taxonomy" id="382514"/>
    <lineage>
        <taxon>Bacteria</taxon>
        <taxon>Pseudomonadati</taxon>
        <taxon>Pseudomonadota</taxon>
        <taxon>Alphaproteobacteria</taxon>
        <taxon>Rhodospirillales</taxon>
        <taxon>Rhodospirillaceae</taxon>
        <taxon>Telmatospirillum</taxon>
    </lineage>
</organism>
<dbReference type="GO" id="GO:0006269">
    <property type="term" value="P:DNA replication, synthesis of primer"/>
    <property type="evidence" value="ECO:0007669"/>
    <property type="project" value="UniProtKB-UniRule"/>
</dbReference>
<dbReference type="HAMAP" id="MF_00974">
    <property type="entry name" value="DNA_primase_DnaG"/>
    <property type="match status" value="1"/>
</dbReference>
<evidence type="ECO:0000256" key="8">
    <source>
        <dbReference type="ARBA" id="ARBA00022833"/>
    </source>
</evidence>
<evidence type="ECO:0000256" key="12">
    <source>
        <dbReference type="HAMAP-Rule" id="MF_00974"/>
    </source>
</evidence>
<reference evidence="18" key="1">
    <citation type="submission" date="2017-12" db="EMBL/GenBank/DDBJ databases">
        <title>Draft genome sequence of Telmatospirillum siberiense 26-4b1T, an acidotolerant peatland alphaproteobacterium potentially involved in sulfur cycling.</title>
        <authorList>
            <person name="Hausmann B."/>
            <person name="Pjevac P."/>
            <person name="Schreck K."/>
            <person name="Herbold C.W."/>
            <person name="Daims H."/>
            <person name="Wagner M."/>
            <person name="Pester M."/>
            <person name="Loy A."/>
        </authorList>
    </citation>
    <scope>NUCLEOTIDE SEQUENCE [LARGE SCALE GENOMIC DNA]</scope>
    <source>
        <strain evidence="18">26-4b1</strain>
    </source>
</reference>
<dbReference type="PANTHER" id="PTHR30313">
    <property type="entry name" value="DNA PRIMASE"/>
    <property type="match status" value="1"/>
</dbReference>
<dbReference type="GO" id="GO:0003677">
    <property type="term" value="F:DNA binding"/>
    <property type="evidence" value="ECO:0007669"/>
    <property type="project" value="UniProtKB-KW"/>
</dbReference>
<dbReference type="FunFam" id="3.40.1360.10:FF:000002">
    <property type="entry name" value="DNA primase"/>
    <property type="match status" value="1"/>
</dbReference>
<evidence type="ECO:0000256" key="7">
    <source>
        <dbReference type="ARBA" id="ARBA00022771"/>
    </source>
</evidence>
<comment type="function">
    <text evidence="12 13">RNA polymerase that catalyzes the synthesis of short RNA molecules used as primers for DNA polymerase during DNA replication.</text>
</comment>
<dbReference type="AlphaFoldDB" id="A0A2N3PQ93"/>
<dbReference type="Gene3D" id="3.90.980.10">
    <property type="entry name" value="DNA primase, catalytic core, N-terminal domain"/>
    <property type="match status" value="1"/>
</dbReference>
<evidence type="ECO:0000256" key="13">
    <source>
        <dbReference type="PIRNR" id="PIRNR002811"/>
    </source>
</evidence>
<dbReference type="RefSeq" id="WP_101252644.1">
    <property type="nucleotide sequence ID" value="NZ_PIUM01000030.1"/>
</dbReference>
<dbReference type="GO" id="GO:0008270">
    <property type="term" value="F:zinc ion binding"/>
    <property type="evidence" value="ECO:0007669"/>
    <property type="project" value="UniProtKB-UniRule"/>
</dbReference>
<evidence type="ECO:0000256" key="5">
    <source>
        <dbReference type="ARBA" id="ARBA00022705"/>
    </source>
</evidence>
<name>A0A2N3PQ93_9PROT</name>
<dbReference type="PIRSF" id="PIRSF002811">
    <property type="entry name" value="DnaG"/>
    <property type="match status" value="1"/>
</dbReference>
<dbReference type="Pfam" id="PF01807">
    <property type="entry name" value="Zn_ribbon_DnaG"/>
    <property type="match status" value="1"/>
</dbReference>
<feature type="region of interest" description="Disordered" evidence="15">
    <location>
        <begin position="432"/>
        <end position="477"/>
    </location>
</feature>